<sequence>MAAYDVVIRNGQVADGTGKKLFAADVALKGDRIAAVEVPGTLKGDNEIDAKGKVVAPGFIDVHTHDDTALIDNPTMAMKASQGVTTVVCGNCGASAAPYIRDDVGHFLSLIVRNRANISRSFGEFASKVDAAKPAINGAFLIGHSTLRMNFMGDDLGRTATTGEIAGMRDLLDQSLEQGAIGMSSGLFYAVANAASTDEVAEVAKPLGKWGGVYTAHMRDEGENILPAMDETFEIGRRAGASIIVSHHKCSGRTNFGRMKETLPKFTEAMKQQQIAFDVYPYIAGSTILRSDMLDRADKVLITWSDKVQGLAGRDLKEIAQEMGCSMREAADRIQPAGAIYFMMDEKDVQSAMAHPGAMIGSDGIPFDAHPHPRLWGTFPRVLGHYSRELKLFPMEDAVRRMTSYSAQRFGLTKRGEIKPGFYADVCVFDPATVIDTATFEKPISPAKGIDVVLCNGEIVWRDGKPGGGRAGRALRRQDLQAEAKA</sequence>
<reference evidence="2 3" key="1">
    <citation type="submission" date="2019-07" db="EMBL/GenBank/DDBJ databases">
        <title>Whole genome shotgun sequence of Reyranella soli NBRC 108950.</title>
        <authorList>
            <person name="Hosoyama A."/>
            <person name="Uohara A."/>
            <person name="Ohji S."/>
            <person name="Ichikawa N."/>
        </authorList>
    </citation>
    <scope>NUCLEOTIDE SEQUENCE [LARGE SCALE GENOMIC DNA]</scope>
    <source>
        <strain evidence="2 3">NBRC 108950</strain>
    </source>
</reference>
<dbReference type="CDD" id="cd01297">
    <property type="entry name" value="D-aminoacylase"/>
    <property type="match status" value="1"/>
</dbReference>
<accession>A0A512N909</accession>
<protein>
    <submittedName>
        <fullName evidence="2">D-aminoacylase</fullName>
    </submittedName>
</protein>
<feature type="domain" description="Amidohydrolase 3" evidence="1">
    <location>
        <begin position="47"/>
        <end position="245"/>
    </location>
</feature>
<dbReference type="GO" id="GO:0005829">
    <property type="term" value="C:cytosol"/>
    <property type="evidence" value="ECO:0007669"/>
    <property type="project" value="TreeGrafter"/>
</dbReference>
<evidence type="ECO:0000313" key="3">
    <source>
        <dbReference type="Proteomes" id="UP000321058"/>
    </source>
</evidence>
<gene>
    <name evidence="2" type="ORF">RSO01_26350</name>
</gene>
<dbReference type="PANTHER" id="PTHR11647">
    <property type="entry name" value="HYDRANTOINASE/DIHYDROPYRIMIDINASE FAMILY MEMBER"/>
    <property type="match status" value="1"/>
</dbReference>
<feature type="domain" description="Amidohydrolase 3" evidence="1">
    <location>
        <begin position="328"/>
        <end position="460"/>
    </location>
</feature>
<dbReference type="Pfam" id="PF07969">
    <property type="entry name" value="Amidohydro_3"/>
    <property type="match status" value="2"/>
</dbReference>
<dbReference type="RefSeq" id="WP_147149556.1">
    <property type="nucleotide sequence ID" value="NZ_BKAJ01000038.1"/>
</dbReference>
<dbReference type="EMBL" id="BKAJ01000038">
    <property type="protein sequence ID" value="GEP55469.1"/>
    <property type="molecule type" value="Genomic_DNA"/>
</dbReference>
<comment type="caution">
    <text evidence="2">The sequence shown here is derived from an EMBL/GenBank/DDBJ whole genome shotgun (WGS) entry which is preliminary data.</text>
</comment>
<dbReference type="Gene3D" id="3.20.20.140">
    <property type="entry name" value="Metal-dependent hydrolases"/>
    <property type="match status" value="1"/>
</dbReference>
<dbReference type="GO" id="GO:0016812">
    <property type="term" value="F:hydrolase activity, acting on carbon-nitrogen (but not peptide) bonds, in cyclic amides"/>
    <property type="evidence" value="ECO:0007669"/>
    <property type="project" value="TreeGrafter"/>
</dbReference>
<dbReference type="OrthoDB" id="9766983at2"/>
<keyword evidence="3" id="KW-1185">Reference proteome</keyword>
<dbReference type="InterPro" id="IPR011059">
    <property type="entry name" value="Metal-dep_hydrolase_composite"/>
</dbReference>
<dbReference type="AlphaFoldDB" id="A0A512N909"/>
<dbReference type="InterPro" id="IPR013108">
    <property type="entry name" value="Amidohydro_3"/>
</dbReference>
<evidence type="ECO:0000313" key="2">
    <source>
        <dbReference type="EMBL" id="GEP55469.1"/>
    </source>
</evidence>
<dbReference type="InterPro" id="IPR023100">
    <property type="entry name" value="D-aminoacylase_insert_dom_sf"/>
</dbReference>
<dbReference type="SUPFAM" id="SSF51338">
    <property type="entry name" value="Composite domain of metallo-dependent hydrolases"/>
    <property type="match status" value="1"/>
</dbReference>
<dbReference type="Gene3D" id="2.30.40.10">
    <property type="entry name" value="Urease, subunit C, domain 1"/>
    <property type="match status" value="1"/>
</dbReference>
<evidence type="ECO:0000259" key="1">
    <source>
        <dbReference type="Pfam" id="PF07969"/>
    </source>
</evidence>
<dbReference type="PANTHER" id="PTHR11647:SF1">
    <property type="entry name" value="COLLAPSIN RESPONSE MEDIATOR PROTEIN"/>
    <property type="match status" value="1"/>
</dbReference>
<dbReference type="GO" id="GO:0016811">
    <property type="term" value="F:hydrolase activity, acting on carbon-nitrogen (but not peptide) bonds, in linear amides"/>
    <property type="evidence" value="ECO:0007669"/>
    <property type="project" value="InterPro"/>
</dbReference>
<name>A0A512N909_9HYPH</name>
<proteinExistence type="predicted"/>
<dbReference type="Gene3D" id="3.30.1490.130">
    <property type="entry name" value="D-aminoacylase. Domain 3"/>
    <property type="match status" value="1"/>
</dbReference>
<dbReference type="Proteomes" id="UP000321058">
    <property type="component" value="Unassembled WGS sequence"/>
</dbReference>
<dbReference type="InterPro" id="IPR050378">
    <property type="entry name" value="Metallo-dep_Hydrolases_sf"/>
</dbReference>
<organism evidence="2 3">
    <name type="scientific">Reyranella soli</name>
    <dbReference type="NCBI Taxonomy" id="1230389"/>
    <lineage>
        <taxon>Bacteria</taxon>
        <taxon>Pseudomonadati</taxon>
        <taxon>Pseudomonadota</taxon>
        <taxon>Alphaproteobacteria</taxon>
        <taxon>Hyphomicrobiales</taxon>
        <taxon>Reyranellaceae</taxon>
        <taxon>Reyranella</taxon>
    </lineage>
</organism>
<dbReference type="InterPro" id="IPR032466">
    <property type="entry name" value="Metal_Hydrolase"/>
</dbReference>
<dbReference type="SUPFAM" id="SSF51556">
    <property type="entry name" value="Metallo-dependent hydrolases"/>
    <property type="match status" value="1"/>
</dbReference>